<dbReference type="Pfam" id="PF00001">
    <property type="entry name" value="7tm_1"/>
    <property type="match status" value="1"/>
</dbReference>
<dbReference type="SUPFAM" id="SSF81321">
    <property type="entry name" value="Family A G protein-coupled receptor-like"/>
    <property type="match status" value="1"/>
</dbReference>
<evidence type="ECO:0000256" key="5">
    <source>
        <dbReference type="ARBA" id="ARBA00023136"/>
    </source>
</evidence>
<keyword evidence="2 9" id="KW-0812">Transmembrane</keyword>
<feature type="transmembrane region" description="Helical" evidence="9">
    <location>
        <begin position="185"/>
        <end position="210"/>
    </location>
</feature>
<evidence type="ECO:0000259" key="10">
    <source>
        <dbReference type="PROSITE" id="PS50262"/>
    </source>
</evidence>
<evidence type="ECO:0000256" key="7">
    <source>
        <dbReference type="ARBA" id="ARBA00023224"/>
    </source>
</evidence>
<feature type="domain" description="G-protein coupled receptors family 1 profile" evidence="10">
    <location>
        <begin position="36"/>
        <end position="381"/>
    </location>
</feature>
<dbReference type="InterPro" id="IPR000276">
    <property type="entry name" value="GPCR_Rhodpsn"/>
</dbReference>
<dbReference type="GO" id="GO:0004930">
    <property type="term" value="F:G protein-coupled receptor activity"/>
    <property type="evidence" value="ECO:0007669"/>
    <property type="project" value="UniProtKB-KW"/>
</dbReference>
<dbReference type="GO" id="GO:0005886">
    <property type="term" value="C:plasma membrane"/>
    <property type="evidence" value="ECO:0007669"/>
    <property type="project" value="TreeGrafter"/>
</dbReference>
<keyword evidence="5 9" id="KW-0472">Membrane</keyword>
<dbReference type="PANTHER" id="PTHR45695:SF9">
    <property type="entry name" value="LEUCOKININ RECEPTOR"/>
    <property type="match status" value="1"/>
</dbReference>
<dbReference type="PRINTS" id="PR00237">
    <property type="entry name" value="GPCRRHODOPSN"/>
</dbReference>
<dbReference type="PANTHER" id="PTHR45695">
    <property type="entry name" value="LEUCOKININ RECEPTOR-RELATED"/>
    <property type="match status" value="1"/>
</dbReference>
<dbReference type="InParanoid" id="K1Q6L6"/>
<feature type="transmembrane region" description="Helical" evidence="9">
    <location>
        <begin position="20"/>
        <end position="43"/>
    </location>
</feature>
<feature type="transmembrane region" description="Helical" evidence="9">
    <location>
        <begin position="321"/>
        <end position="345"/>
    </location>
</feature>
<evidence type="ECO:0000256" key="8">
    <source>
        <dbReference type="SAM" id="MobiDB-lite"/>
    </source>
</evidence>
<evidence type="ECO:0000256" key="3">
    <source>
        <dbReference type="ARBA" id="ARBA00022989"/>
    </source>
</evidence>
<evidence type="ECO:0000256" key="6">
    <source>
        <dbReference type="ARBA" id="ARBA00023170"/>
    </source>
</evidence>
<accession>K1Q6L6</accession>
<dbReference type="AlphaFoldDB" id="K1Q6L6"/>
<dbReference type="EMBL" id="JH817607">
    <property type="protein sequence ID" value="EKC26924.1"/>
    <property type="molecule type" value="Genomic_DNA"/>
</dbReference>
<dbReference type="PROSITE" id="PS50262">
    <property type="entry name" value="G_PROTEIN_RECEP_F1_2"/>
    <property type="match status" value="1"/>
</dbReference>
<feature type="transmembrane region" description="Helical" evidence="9">
    <location>
        <begin position="96"/>
        <end position="119"/>
    </location>
</feature>
<keyword evidence="3 9" id="KW-1133">Transmembrane helix</keyword>
<feature type="transmembrane region" description="Helical" evidence="9">
    <location>
        <begin position="365"/>
        <end position="384"/>
    </location>
</feature>
<dbReference type="HOGENOM" id="CLU_035647_1_1_1"/>
<evidence type="ECO:0000313" key="11">
    <source>
        <dbReference type="EMBL" id="EKC26924.1"/>
    </source>
</evidence>
<keyword evidence="6 11" id="KW-0675">Receptor</keyword>
<reference evidence="11" key="1">
    <citation type="journal article" date="2012" name="Nature">
        <title>The oyster genome reveals stress adaptation and complexity of shell formation.</title>
        <authorList>
            <person name="Zhang G."/>
            <person name="Fang X."/>
            <person name="Guo X."/>
            <person name="Li L."/>
            <person name="Luo R."/>
            <person name="Xu F."/>
            <person name="Yang P."/>
            <person name="Zhang L."/>
            <person name="Wang X."/>
            <person name="Qi H."/>
            <person name="Xiong Z."/>
            <person name="Que H."/>
            <person name="Xie Y."/>
            <person name="Holland P.W."/>
            <person name="Paps J."/>
            <person name="Zhu Y."/>
            <person name="Wu F."/>
            <person name="Chen Y."/>
            <person name="Wang J."/>
            <person name="Peng C."/>
            <person name="Meng J."/>
            <person name="Yang L."/>
            <person name="Liu J."/>
            <person name="Wen B."/>
            <person name="Zhang N."/>
            <person name="Huang Z."/>
            <person name="Zhu Q."/>
            <person name="Feng Y."/>
            <person name="Mount A."/>
            <person name="Hedgecock D."/>
            <person name="Xu Z."/>
            <person name="Liu Y."/>
            <person name="Domazet-Loso T."/>
            <person name="Du Y."/>
            <person name="Sun X."/>
            <person name="Zhang S."/>
            <person name="Liu B."/>
            <person name="Cheng P."/>
            <person name="Jiang X."/>
            <person name="Li J."/>
            <person name="Fan D."/>
            <person name="Wang W."/>
            <person name="Fu W."/>
            <person name="Wang T."/>
            <person name="Wang B."/>
            <person name="Zhang J."/>
            <person name="Peng Z."/>
            <person name="Li Y."/>
            <person name="Li N."/>
            <person name="Wang J."/>
            <person name="Chen M."/>
            <person name="He Y."/>
            <person name="Tan F."/>
            <person name="Song X."/>
            <person name="Zheng Q."/>
            <person name="Huang R."/>
            <person name="Yang H."/>
            <person name="Du X."/>
            <person name="Chen L."/>
            <person name="Yang M."/>
            <person name="Gaffney P.M."/>
            <person name="Wang S."/>
            <person name="Luo L."/>
            <person name="She Z."/>
            <person name="Ming Y."/>
            <person name="Huang W."/>
            <person name="Zhang S."/>
            <person name="Huang B."/>
            <person name="Zhang Y."/>
            <person name="Qu T."/>
            <person name="Ni P."/>
            <person name="Miao G."/>
            <person name="Wang J."/>
            <person name="Wang Q."/>
            <person name="Steinberg C.E."/>
            <person name="Wang H."/>
            <person name="Li N."/>
            <person name="Qian L."/>
            <person name="Zhang G."/>
            <person name="Li Y."/>
            <person name="Yang H."/>
            <person name="Liu X."/>
            <person name="Wang J."/>
            <person name="Yin Y."/>
            <person name="Wang J."/>
        </authorList>
    </citation>
    <scope>NUCLEOTIDE SEQUENCE [LARGE SCALE GENOMIC DNA]</scope>
    <source>
        <strain evidence="11">05x7-T-G4-1.051#20</strain>
    </source>
</reference>
<sequence>MDNDSYYHLLLENKTADIALGSTILIIVGGVIGVIGNSLIIYFYFFRVKERGERYFIPVLGVVDLLGCLTGAPFYIMDNTFLFNYPSTVACSVLSFLQVWIPGISMHMLLVISLQRYLLVCKPFGPKMTLFWKRISIAIVCFVSIAFSAPLLKTSGVSKEMNMFMGYNLTTYICRFSDGSTPGMFAYFAILFLVMLANLVVTVGLYIPVLKRINLSFSFKSKTYEIHHENNLSSQTDTTNASESDGHQSTENGVEQQAKTSIEMHSSKKVHFADSENQSQEKSAENIVNKHLESQHIPEKSSNSGIKLGSKTESAQRRITIMFFVIIVAYVLSYTPPLIISILLYALDDFTFISMTRAELAVCFYLTRLVFLNHIVNPFVYGYFDTKFRKQLMTWCKRGK</sequence>
<feature type="transmembrane region" description="Helical" evidence="9">
    <location>
        <begin position="55"/>
        <end position="76"/>
    </location>
</feature>
<protein>
    <submittedName>
        <fullName evidence="11">G-protein coupled receptor 84</fullName>
    </submittedName>
</protein>
<gene>
    <name evidence="11" type="ORF">CGI_10004444</name>
</gene>
<proteinExistence type="predicted"/>
<name>K1Q6L6_MAGGI</name>
<evidence type="ECO:0000256" key="1">
    <source>
        <dbReference type="ARBA" id="ARBA00004141"/>
    </source>
</evidence>
<organism evidence="11">
    <name type="scientific">Magallana gigas</name>
    <name type="common">Pacific oyster</name>
    <name type="synonym">Crassostrea gigas</name>
    <dbReference type="NCBI Taxonomy" id="29159"/>
    <lineage>
        <taxon>Eukaryota</taxon>
        <taxon>Metazoa</taxon>
        <taxon>Spiralia</taxon>
        <taxon>Lophotrochozoa</taxon>
        <taxon>Mollusca</taxon>
        <taxon>Bivalvia</taxon>
        <taxon>Autobranchia</taxon>
        <taxon>Pteriomorphia</taxon>
        <taxon>Ostreida</taxon>
        <taxon>Ostreoidea</taxon>
        <taxon>Ostreidae</taxon>
        <taxon>Magallana</taxon>
    </lineage>
</organism>
<keyword evidence="7" id="KW-0807">Transducer</keyword>
<feature type="transmembrane region" description="Helical" evidence="9">
    <location>
        <begin position="131"/>
        <end position="152"/>
    </location>
</feature>
<feature type="compositionally biased region" description="Polar residues" evidence="8">
    <location>
        <begin position="231"/>
        <end position="259"/>
    </location>
</feature>
<feature type="region of interest" description="Disordered" evidence="8">
    <location>
        <begin position="230"/>
        <end position="259"/>
    </location>
</feature>
<dbReference type="InterPro" id="IPR017452">
    <property type="entry name" value="GPCR_Rhodpsn_7TM"/>
</dbReference>
<evidence type="ECO:0000256" key="9">
    <source>
        <dbReference type="SAM" id="Phobius"/>
    </source>
</evidence>
<evidence type="ECO:0000256" key="4">
    <source>
        <dbReference type="ARBA" id="ARBA00023040"/>
    </source>
</evidence>
<evidence type="ECO:0000256" key="2">
    <source>
        <dbReference type="ARBA" id="ARBA00022692"/>
    </source>
</evidence>
<keyword evidence="4" id="KW-0297">G-protein coupled receptor</keyword>
<dbReference type="CDD" id="cd00637">
    <property type="entry name" value="7tm_classA_rhodopsin-like"/>
    <property type="match status" value="1"/>
</dbReference>
<comment type="subcellular location">
    <subcellularLocation>
        <location evidence="1">Membrane</location>
        <topology evidence="1">Multi-pass membrane protein</topology>
    </subcellularLocation>
</comment>
<dbReference type="Gene3D" id="1.20.1070.10">
    <property type="entry name" value="Rhodopsin 7-helix transmembrane proteins"/>
    <property type="match status" value="1"/>
</dbReference>